<evidence type="ECO:0000313" key="1">
    <source>
        <dbReference type="EMBL" id="GKV53327.1"/>
    </source>
</evidence>
<name>A0AAV5MY57_9ROSI</name>
<dbReference type="AlphaFoldDB" id="A0AAV5MY57"/>
<proteinExistence type="predicted"/>
<reference evidence="1 2" key="1">
    <citation type="journal article" date="2021" name="Commun. Biol.">
        <title>The genome of Shorea leprosula (Dipterocarpaceae) highlights the ecological relevance of drought in aseasonal tropical rainforests.</title>
        <authorList>
            <person name="Ng K.K.S."/>
            <person name="Kobayashi M.J."/>
            <person name="Fawcett J.A."/>
            <person name="Hatakeyama M."/>
            <person name="Paape T."/>
            <person name="Ng C.H."/>
            <person name="Ang C.C."/>
            <person name="Tnah L.H."/>
            <person name="Lee C.T."/>
            <person name="Nishiyama T."/>
            <person name="Sese J."/>
            <person name="O'Brien M.J."/>
            <person name="Copetti D."/>
            <person name="Mohd Noor M.I."/>
            <person name="Ong R.C."/>
            <person name="Putra M."/>
            <person name="Sireger I.Z."/>
            <person name="Indrioko S."/>
            <person name="Kosugi Y."/>
            <person name="Izuno A."/>
            <person name="Isagi Y."/>
            <person name="Lee S.L."/>
            <person name="Shimizu K.K."/>
        </authorList>
    </citation>
    <scope>NUCLEOTIDE SEQUENCE [LARGE SCALE GENOMIC DNA]</scope>
    <source>
        <strain evidence="1">214</strain>
    </source>
</reference>
<accession>A0AAV5MY57</accession>
<dbReference type="Proteomes" id="UP001054252">
    <property type="component" value="Unassembled WGS sequence"/>
</dbReference>
<comment type="caution">
    <text evidence="1">The sequence shown here is derived from an EMBL/GenBank/DDBJ whole genome shotgun (WGS) entry which is preliminary data.</text>
</comment>
<dbReference type="EMBL" id="BPVZ01001273">
    <property type="protein sequence ID" value="GKV53327.1"/>
    <property type="molecule type" value="Genomic_DNA"/>
</dbReference>
<protein>
    <submittedName>
        <fullName evidence="1">Uncharacterized protein</fullName>
    </submittedName>
</protein>
<organism evidence="1 2">
    <name type="scientific">Rubroshorea leprosula</name>
    <dbReference type="NCBI Taxonomy" id="152421"/>
    <lineage>
        <taxon>Eukaryota</taxon>
        <taxon>Viridiplantae</taxon>
        <taxon>Streptophyta</taxon>
        <taxon>Embryophyta</taxon>
        <taxon>Tracheophyta</taxon>
        <taxon>Spermatophyta</taxon>
        <taxon>Magnoliopsida</taxon>
        <taxon>eudicotyledons</taxon>
        <taxon>Gunneridae</taxon>
        <taxon>Pentapetalae</taxon>
        <taxon>rosids</taxon>
        <taxon>malvids</taxon>
        <taxon>Malvales</taxon>
        <taxon>Dipterocarpaceae</taxon>
        <taxon>Rubroshorea</taxon>
    </lineage>
</organism>
<evidence type="ECO:0000313" key="2">
    <source>
        <dbReference type="Proteomes" id="UP001054252"/>
    </source>
</evidence>
<gene>
    <name evidence="1" type="ORF">SLEP1_g59860</name>
</gene>
<keyword evidence="2" id="KW-1185">Reference proteome</keyword>
<sequence>MRLLRCPANTNAIRAQKNNGLKRHSAIYGLYGPRPYACEA</sequence>